<feature type="transmembrane region" description="Helical" evidence="9">
    <location>
        <begin position="115"/>
        <end position="133"/>
    </location>
</feature>
<accession>A0A510YC40</accession>
<evidence type="ECO:0000313" key="11">
    <source>
        <dbReference type="EMBL" id="GEK59947.1"/>
    </source>
</evidence>
<dbReference type="Pfam" id="PF04290">
    <property type="entry name" value="DctQ"/>
    <property type="match status" value="1"/>
</dbReference>
<dbReference type="PANTHER" id="PTHR35011:SF10">
    <property type="entry name" value="TRAP TRANSPORTER SMALL PERMEASE PROTEIN"/>
    <property type="match status" value="1"/>
</dbReference>
<dbReference type="GO" id="GO:0015740">
    <property type="term" value="P:C4-dicarboxylate transport"/>
    <property type="evidence" value="ECO:0007669"/>
    <property type="project" value="TreeGrafter"/>
</dbReference>
<dbReference type="RefSeq" id="WP_094908983.1">
    <property type="nucleotide sequence ID" value="NZ_BJUN01000023.1"/>
</dbReference>
<gene>
    <name evidence="11" type="ORF">MHA01_28520</name>
</gene>
<evidence type="ECO:0000256" key="1">
    <source>
        <dbReference type="ARBA" id="ARBA00004429"/>
    </source>
</evidence>
<keyword evidence="5 9" id="KW-0812">Transmembrane</keyword>
<evidence type="ECO:0000256" key="4">
    <source>
        <dbReference type="ARBA" id="ARBA00022519"/>
    </source>
</evidence>
<keyword evidence="7 9" id="KW-0472">Membrane</keyword>
<keyword evidence="12" id="KW-1185">Reference proteome</keyword>
<evidence type="ECO:0000256" key="6">
    <source>
        <dbReference type="ARBA" id="ARBA00022989"/>
    </source>
</evidence>
<evidence type="ECO:0000256" key="5">
    <source>
        <dbReference type="ARBA" id="ARBA00022692"/>
    </source>
</evidence>
<comment type="similarity">
    <text evidence="8">Belongs to the TRAP transporter small permease family.</text>
</comment>
<keyword evidence="2" id="KW-0813">Transport</keyword>
<evidence type="ECO:0000256" key="7">
    <source>
        <dbReference type="ARBA" id="ARBA00023136"/>
    </source>
</evidence>
<feature type="domain" description="Tripartite ATP-independent periplasmic transporters DctQ component" evidence="10">
    <location>
        <begin position="51"/>
        <end position="179"/>
    </location>
</feature>
<keyword evidence="3" id="KW-1003">Cell membrane</keyword>
<comment type="subcellular location">
    <subcellularLocation>
        <location evidence="1">Cell inner membrane</location>
        <topology evidence="1">Multi-pass membrane protein</topology>
    </subcellularLocation>
</comment>
<evidence type="ECO:0000256" key="2">
    <source>
        <dbReference type="ARBA" id="ARBA00022448"/>
    </source>
</evidence>
<evidence type="ECO:0000259" key="10">
    <source>
        <dbReference type="Pfam" id="PF04290"/>
    </source>
</evidence>
<name>A0A510YC40_MARHA</name>
<dbReference type="InterPro" id="IPR055348">
    <property type="entry name" value="DctQ"/>
</dbReference>
<keyword evidence="6 9" id="KW-1133">Transmembrane helix</keyword>
<evidence type="ECO:0000256" key="8">
    <source>
        <dbReference type="ARBA" id="ARBA00038436"/>
    </source>
</evidence>
<evidence type="ECO:0000256" key="9">
    <source>
        <dbReference type="SAM" id="Phobius"/>
    </source>
</evidence>
<proteinExistence type="inferred from homology"/>
<evidence type="ECO:0000256" key="3">
    <source>
        <dbReference type="ARBA" id="ARBA00022475"/>
    </source>
</evidence>
<evidence type="ECO:0000313" key="12">
    <source>
        <dbReference type="Proteomes" id="UP000321051"/>
    </source>
</evidence>
<sequence length="190" mass="21481">MKSDTSKSIVREFDTPKEQDKLAQITNNLEKIAYFFSEILHKVSSVALFAMMILTTCDVIGRYFFNQPVTGTYELTGLFLSIIVFLSLGKTQLWREHIEIDVLTKRLPLKIRESIHAFGSFLLTVLLIVTTGYTTNYAWRVGMSGETSGDLQLPLFIFILFAVIGLLCFTLTMLVKALHSTLLVVSRDES</sequence>
<protein>
    <recommendedName>
        <fullName evidence="10">Tripartite ATP-independent periplasmic transporters DctQ component domain-containing protein</fullName>
    </recommendedName>
</protein>
<dbReference type="EMBL" id="BJUN01000023">
    <property type="protein sequence ID" value="GEK59947.1"/>
    <property type="molecule type" value="Genomic_DNA"/>
</dbReference>
<dbReference type="PANTHER" id="PTHR35011">
    <property type="entry name" value="2,3-DIKETO-L-GULONATE TRAP TRANSPORTER SMALL PERMEASE PROTEIN YIAM"/>
    <property type="match status" value="1"/>
</dbReference>
<dbReference type="InterPro" id="IPR007387">
    <property type="entry name" value="TRAP_DctQ"/>
</dbReference>
<keyword evidence="4" id="KW-0997">Cell inner membrane</keyword>
<reference evidence="11 12" key="1">
    <citation type="submission" date="2019-07" db="EMBL/GenBank/DDBJ databases">
        <title>Whole genome shotgun sequence of Marinococcus halophilus NBRC 102359.</title>
        <authorList>
            <person name="Hosoyama A."/>
            <person name="Uohara A."/>
            <person name="Ohji S."/>
            <person name="Ichikawa N."/>
        </authorList>
    </citation>
    <scope>NUCLEOTIDE SEQUENCE [LARGE SCALE GENOMIC DNA]</scope>
    <source>
        <strain evidence="11 12">NBRC 102359</strain>
    </source>
</reference>
<dbReference type="Proteomes" id="UP000321051">
    <property type="component" value="Unassembled WGS sequence"/>
</dbReference>
<organism evidence="11 12">
    <name type="scientific">Marinococcus halophilus</name>
    <dbReference type="NCBI Taxonomy" id="1371"/>
    <lineage>
        <taxon>Bacteria</taxon>
        <taxon>Bacillati</taxon>
        <taxon>Bacillota</taxon>
        <taxon>Bacilli</taxon>
        <taxon>Bacillales</taxon>
        <taxon>Bacillaceae</taxon>
        <taxon>Marinococcus</taxon>
    </lineage>
</organism>
<dbReference type="OrthoDB" id="1807003at2"/>
<feature type="transmembrane region" description="Helical" evidence="9">
    <location>
        <begin position="153"/>
        <end position="175"/>
    </location>
</feature>
<dbReference type="GO" id="GO:0005886">
    <property type="term" value="C:plasma membrane"/>
    <property type="evidence" value="ECO:0007669"/>
    <property type="project" value="UniProtKB-SubCell"/>
</dbReference>
<feature type="transmembrane region" description="Helical" evidence="9">
    <location>
        <begin position="71"/>
        <end position="88"/>
    </location>
</feature>
<comment type="caution">
    <text evidence="11">The sequence shown here is derived from an EMBL/GenBank/DDBJ whole genome shotgun (WGS) entry which is preliminary data.</text>
</comment>
<dbReference type="GO" id="GO:0022857">
    <property type="term" value="F:transmembrane transporter activity"/>
    <property type="evidence" value="ECO:0007669"/>
    <property type="project" value="TreeGrafter"/>
</dbReference>
<dbReference type="AlphaFoldDB" id="A0A510YC40"/>